<dbReference type="AlphaFoldDB" id="A0A1R2ASW2"/>
<dbReference type="InterPro" id="IPR035427">
    <property type="entry name" value="Tim10-like_dom_sf"/>
</dbReference>
<comment type="caution">
    <text evidence="1">The sequence shown here is derived from an EMBL/GenBank/DDBJ whole genome shotgun (WGS) entry which is preliminary data.</text>
</comment>
<proteinExistence type="predicted"/>
<evidence type="ECO:0008006" key="3">
    <source>
        <dbReference type="Google" id="ProtNLM"/>
    </source>
</evidence>
<organism evidence="1 2">
    <name type="scientific">Stentor coeruleus</name>
    <dbReference type="NCBI Taxonomy" id="5963"/>
    <lineage>
        <taxon>Eukaryota</taxon>
        <taxon>Sar</taxon>
        <taxon>Alveolata</taxon>
        <taxon>Ciliophora</taxon>
        <taxon>Postciliodesmatophora</taxon>
        <taxon>Heterotrichea</taxon>
        <taxon>Heterotrichida</taxon>
        <taxon>Stentoridae</taxon>
        <taxon>Stentor</taxon>
    </lineage>
</organism>
<sequence>MASEYDLYHHPQLNPLIQQKLATSILRVSRICWKLCYKDTEISPDCIENCTENYIKSFDIVLDEIDKRNRMRKS</sequence>
<keyword evidence="2" id="KW-1185">Reference proteome</keyword>
<evidence type="ECO:0000313" key="2">
    <source>
        <dbReference type="Proteomes" id="UP000187209"/>
    </source>
</evidence>
<dbReference type="OrthoDB" id="10390537at2759"/>
<gene>
    <name evidence="1" type="ORF">SteCoe_35186</name>
</gene>
<evidence type="ECO:0000313" key="1">
    <source>
        <dbReference type="EMBL" id="OMJ67604.1"/>
    </source>
</evidence>
<protein>
    <recommendedName>
        <fullName evidence="3">Mitochondrial import inner membrane translocase subunit</fullName>
    </recommendedName>
</protein>
<dbReference type="EMBL" id="MPUH01001467">
    <property type="protein sequence ID" value="OMJ67604.1"/>
    <property type="molecule type" value="Genomic_DNA"/>
</dbReference>
<reference evidence="1 2" key="1">
    <citation type="submission" date="2016-11" db="EMBL/GenBank/DDBJ databases">
        <title>The macronuclear genome of Stentor coeruleus: a giant cell with tiny introns.</title>
        <authorList>
            <person name="Slabodnick M."/>
            <person name="Ruby J.G."/>
            <person name="Reiff S.B."/>
            <person name="Swart E.C."/>
            <person name="Gosai S."/>
            <person name="Prabakaran S."/>
            <person name="Witkowska E."/>
            <person name="Larue G.E."/>
            <person name="Fisher S."/>
            <person name="Freeman R.M."/>
            <person name="Gunawardena J."/>
            <person name="Chu W."/>
            <person name="Stover N.A."/>
            <person name="Gregory B.D."/>
            <person name="Nowacki M."/>
            <person name="Derisi J."/>
            <person name="Roy S.W."/>
            <person name="Marshall W.F."/>
            <person name="Sood P."/>
        </authorList>
    </citation>
    <scope>NUCLEOTIDE SEQUENCE [LARGE SCALE GENOMIC DNA]</scope>
    <source>
        <strain evidence="1">WM001</strain>
    </source>
</reference>
<dbReference type="Proteomes" id="UP000187209">
    <property type="component" value="Unassembled WGS sequence"/>
</dbReference>
<accession>A0A1R2ASW2</accession>
<dbReference type="SUPFAM" id="SSF144122">
    <property type="entry name" value="Tim10-like"/>
    <property type="match status" value="1"/>
</dbReference>
<name>A0A1R2ASW2_9CILI</name>